<evidence type="ECO:0000256" key="2">
    <source>
        <dbReference type="ARBA" id="ARBA00022475"/>
    </source>
</evidence>
<dbReference type="PANTHER" id="PTHR35007">
    <property type="entry name" value="INTEGRAL MEMBRANE PROTEIN-RELATED"/>
    <property type="match status" value="1"/>
</dbReference>
<sequence length="272" mass="29398">MLIGISVGLLLAAGLLLLLASRTGSEAPPAPAPRERPSRLSMLGSNRSLLMLAVLIVAGVGLSYHMGGAYFAVVAAAVLPALAMLLVLYRRSVLQQHQRRQLPGFINQIVRRVTVGANLSQAVERAAKSIESPLADVLQRALHRTQLGDELAAAFHFEARRTGLNELALLATVFNINHQYGGSVVTALDSLAKLLLQRERAWRELRAMTGETRFTALVFGAVPALMALYLLLVSPAYLLGMWHDEGGRQLLLAGAGLQMLGVLVLWRMIKSI</sequence>
<evidence type="ECO:0000256" key="6">
    <source>
        <dbReference type="SAM" id="Phobius"/>
    </source>
</evidence>
<evidence type="ECO:0000259" key="7">
    <source>
        <dbReference type="Pfam" id="PF00482"/>
    </source>
</evidence>
<dbReference type="Pfam" id="PF00482">
    <property type="entry name" value="T2SSF"/>
    <property type="match status" value="1"/>
</dbReference>
<reference evidence="8 9" key="2">
    <citation type="journal article" date="2018" name="Int. J. Syst. Evol. Microbiol.">
        <title>Marinobacterium aestuarii sp. nov., a benzene-degrading marine bacterium isolated from estuary sediment.</title>
        <authorList>
            <person name="Bae S.S."/>
            <person name="Jung J."/>
            <person name="Chung D."/>
            <person name="Baek K."/>
        </authorList>
    </citation>
    <scope>NUCLEOTIDE SEQUENCE [LARGE SCALE GENOMIC DNA]</scope>
    <source>
        <strain evidence="8 9">ST58-10</strain>
    </source>
</reference>
<dbReference type="OrthoDB" id="597333at2"/>
<evidence type="ECO:0000256" key="3">
    <source>
        <dbReference type="ARBA" id="ARBA00022692"/>
    </source>
</evidence>
<keyword evidence="3 6" id="KW-0812">Transmembrane</keyword>
<keyword evidence="2" id="KW-1003">Cell membrane</keyword>
<dbReference type="RefSeq" id="WP_067386140.1">
    <property type="nucleotide sequence ID" value="NZ_CP015839.1"/>
</dbReference>
<accession>A0A1A9F3T5</accession>
<dbReference type="STRING" id="1821621.A8C75_20060"/>
<dbReference type="PANTHER" id="PTHR35007:SF1">
    <property type="entry name" value="PILUS ASSEMBLY PROTEIN"/>
    <property type="match status" value="1"/>
</dbReference>
<gene>
    <name evidence="8" type="ORF">A8C75_20060</name>
</gene>
<feature type="transmembrane region" description="Helical" evidence="6">
    <location>
        <begin position="48"/>
        <end position="64"/>
    </location>
</feature>
<evidence type="ECO:0000256" key="5">
    <source>
        <dbReference type="ARBA" id="ARBA00023136"/>
    </source>
</evidence>
<comment type="subcellular location">
    <subcellularLocation>
        <location evidence="1">Cell membrane</location>
        <topology evidence="1">Multi-pass membrane protein</topology>
    </subcellularLocation>
</comment>
<feature type="domain" description="Type II secretion system protein GspF" evidence="7">
    <location>
        <begin position="105"/>
        <end position="231"/>
    </location>
</feature>
<feature type="transmembrane region" description="Helical" evidence="6">
    <location>
        <begin position="250"/>
        <end position="269"/>
    </location>
</feature>
<organism evidence="8 9">
    <name type="scientific">Marinobacterium aestuarii</name>
    <dbReference type="NCBI Taxonomy" id="1821621"/>
    <lineage>
        <taxon>Bacteria</taxon>
        <taxon>Pseudomonadati</taxon>
        <taxon>Pseudomonadota</taxon>
        <taxon>Gammaproteobacteria</taxon>
        <taxon>Oceanospirillales</taxon>
        <taxon>Oceanospirillaceae</taxon>
        <taxon>Marinobacterium</taxon>
    </lineage>
</organism>
<dbReference type="EMBL" id="CP015839">
    <property type="protein sequence ID" value="ANG64538.1"/>
    <property type="molecule type" value="Genomic_DNA"/>
</dbReference>
<keyword evidence="4 6" id="KW-1133">Transmembrane helix</keyword>
<dbReference type="KEGG" id="mars:A8C75_20060"/>
<proteinExistence type="predicted"/>
<keyword evidence="9" id="KW-1185">Reference proteome</keyword>
<evidence type="ECO:0000256" key="4">
    <source>
        <dbReference type="ARBA" id="ARBA00022989"/>
    </source>
</evidence>
<evidence type="ECO:0000313" key="8">
    <source>
        <dbReference type="EMBL" id="ANG64538.1"/>
    </source>
</evidence>
<keyword evidence="5 6" id="KW-0472">Membrane</keyword>
<dbReference type="Gene3D" id="1.20.81.30">
    <property type="entry name" value="Type II secretion system (T2SS), domain F"/>
    <property type="match status" value="1"/>
</dbReference>
<dbReference type="GO" id="GO:0005886">
    <property type="term" value="C:plasma membrane"/>
    <property type="evidence" value="ECO:0007669"/>
    <property type="project" value="UniProtKB-SubCell"/>
</dbReference>
<name>A0A1A9F3T5_9GAMM</name>
<evidence type="ECO:0000313" key="9">
    <source>
        <dbReference type="Proteomes" id="UP000078070"/>
    </source>
</evidence>
<dbReference type="InterPro" id="IPR018076">
    <property type="entry name" value="T2SS_GspF_dom"/>
</dbReference>
<evidence type="ECO:0000256" key="1">
    <source>
        <dbReference type="ARBA" id="ARBA00004651"/>
    </source>
</evidence>
<feature type="transmembrane region" description="Helical" evidence="6">
    <location>
        <begin position="69"/>
        <end position="89"/>
    </location>
</feature>
<dbReference type="InterPro" id="IPR042094">
    <property type="entry name" value="T2SS_GspF_sf"/>
</dbReference>
<feature type="transmembrane region" description="Helical" evidence="6">
    <location>
        <begin position="216"/>
        <end position="238"/>
    </location>
</feature>
<reference evidence="9" key="1">
    <citation type="submission" date="2016-05" db="EMBL/GenBank/DDBJ databases">
        <authorList>
            <person name="Baek K."/>
            <person name="Yang S.-J."/>
        </authorList>
    </citation>
    <scope>NUCLEOTIDE SEQUENCE [LARGE SCALE GENOMIC DNA]</scope>
    <source>
        <strain evidence="9">ST58-10</strain>
    </source>
</reference>
<protein>
    <recommendedName>
        <fullName evidence="7">Type II secretion system protein GspF domain-containing protein</fullName>
    </recommendedName>
</protein>
<dbReference type="Proteomes" id="UP000078070">
    <property type="component" value="Chromosome"/>
</dbReference>
<dbReference type="AlphaFoldDB" id="A0A1A9F3T5"/>